<dbReference type="Proteomes" id="UP001221898">
    <property type="component" value="Unassembled WGS sequence"/>
</dbReference>
<reference evidence="1" key="1">
    <citation type="journal article" date="2023" name="Science">
        <title>Genome structures resolve the early diversification of teleost fishes.</title>
        <authorList>
            <person name="Parey E."/>
            <person name="Louis A."/>
            <person name="Montfort J."/>
            <person name="Bouchez O."/>
            <person name="Roques C."/>
            <person name="Iampietro C."/>
            <person name="Lluch J."/>
            <person name="Castinel A."/>
            <person name="Donnadieu C."/>
            <person name="Desvignes T."/>
            <person name="Floi Bucao C."/>
            <person name="Jouanno E."/>
            <person name="Wen M."/>
            <person name="Mejri S."/>
            <person name="Dirks R."/>
            <person name="Jansen H."/>
            <person name="Henkel C."/>
            <person name="Chen W.J."/>
            <person name="Zahm M."/>
            <person name="Cabau C."/>
            <person name="Klopp C."/>
            <person name="Thompson A.W."/>
            <person name="Robinson-Rechavi M."/>
            <person name="Braasch I."/>
            <person name="Lecointre G."/>
            <person name="Bobe J."/>
            <person name="Postlethwait J.H."/>
            <person name="Berthelot C."/>
            <person name="Roest Crollius H."/>
            <person name="Guiguen Y."/>
        </authorList>
    </citation>
    <scope>NUCLEOTIDE SEQUENCE</scope>
    <source>
        <strain evidence="1">NC1722</strain>
    </source>
</reference>
<proteinExistence type="predicted"/>
<sequence length="74" mass="7725">MDPQAADPLLARLPLQAAACAALMAGLPDRGAGTILSPITPGERGFYPHSSSTTNPARAKLLPCVSEARDILLW</sequence>
<protein>
    <submittedName>
        <fullName evidence="1">Uncharacterized protein</fullName>
    </submittedName>
</protein>
<evidence type="ECO:0000313" key="2">
    <source>
        <dbReference type="Proteomes" id="UP001221898"/>
    </source>
</evidence>
<keyword evidence="2" id="KW-1185">Reference proteome</keyword>
<comment type="caution">
    <text evidence="1">The sequence shown here is derived from an EMBL/GenBank/DDBJ whole genome shotgun (WGS) entry which is preliminary data.</text>
</comment>
<dbReference type="EMBL" id="JAINUG010000074">
    <property type="protein sequence ID" value="KAJ8400761.1"/>
    <property type="molecule type" value="Genomic_DNA"/>
</dbReference>
<evidence type="ECO:0000313" key="1">
    <source>
        <dbReference type="EMBL" id="KAJ8400761.1"/>
    </source>
</evidence>
<organism evidence="1 2">
    <name type="scientific">Aldrovandia affinis</name>
    <dbReference type="NCBI Taxonomy" id="143900"/>
    <lineage>
        <taxon>Eukaryota</taxon>
        <taxon>Metazoa</taxon>
        <taxon>Chordata</taxon>
        <taxon>Craniata</taxon>
        <taxon>Vertebrata</taxon>
        <taxon>Euteleostomi</taxon>
        <taxon>Actinopterygii</taxon>
        <taxon>Neopterygii</taxon>
        <taxon>Teleostei</taxon>
        <taxon>Notacanthiformes</taxon>
        <taxon>Halosauridae</taxon>
        <taxon>Aldrovandia</taxon>
    </lineage>
</organism>
<dbReference type="AlphaFoldDB" id="A0AAD7SG07"/>
<name>A0AAD7SG07_9TELE</name>
<gene>
    <name evidence="1" type="ORF">AAFF_G00391150</name>
</gene>
<accession>A0AAD7SG07</accession>